<dbReference type="AlphaFoldDB" id="A0A131Z8G1"/>
<accession>A0A131Z8G1</accession>
<evidence type="ECO:0000313" key="2">
    <source>
        <dbReference type="EMBL" id="JAP87238.1"/>
    </source>
</evidence>
<evidence type="ECO:0000256" key="1">
    <source>
        <dbReference type="SAM" id="SignalP"/>
    </source>
</evidence>
<proteinExistence type="predicted"/>
<dbReference type="EMBL" id="GEDV01001319">
    <property type="protein sequence ID" value="JAP87238.1"/>
    <property type="molecule type" value="Transcribed_RNA"/>
</dbReference>
<name>A0A131Z8G1_RHIAP</name>
<feature type="non-terminal residue" evidence="2">
    <location>
        <position position="1"/>
    </location>
</feature>
<sequence length="109" mass="12125">RVFFKRNYRMSSVMLTLVLLFAAFVNSEGGSPSTPMKPRDWYQYPTEKSQPGVGVFDERVFGTCPSAPGRQCRLGYLRDNNSGCPPECVCLTAHDQGWDTGPGVCKKIN</sequence>
<feature type="signal peptide" evidence="1">
    <location>
        <begin position="1"/>
        <end position="29"/>
    </location>
</feature>
<reference evidence="2" key="1">
    <citation type="journal article" date="2016" name="Ticks Tick Borne Dis.">
        <title>De novo assembly and annotation of the salivary gland transcriptome of Rhipicephalus appendiculatus male and female ticks during blood feeding.</title>
        <authorList>
            <person name="de Castro M.H."/>
            <person name="de Klerk D."/>
            <person name="Pienaar R."/>
            <person name="Latif A.A."/>
            <person name="Rees D.J."/>
            <person name="Mans B.J."/>
        </authorList>
    </citation>
    <scope>NUCLEOTIDE SEQUENCE</scope>
    <source>
        <tissue evidence="2">Salivary glands</tissue>
    </source>
</reference>
<feature type="chain" id="PRO_5007286989" evidence="1">
    <location>
        <begin position="30"/>
        <end position="109"/>
    </location>
</feature>
<keyword evidence="1" id="KW-0732">Signal</keyword>
<protein>
    <submittedName>
        <fullName evidence="2">8 kDa Amblyomma family member</fullName>
    </submittedName>
</protein>
<organism evidence="2">
    <name type="scientific">Rhipicephalus appendiculatus</name>
    <name type="common">Brown ear tick</name>
    <dbReference type="NCBI Taxonomy" id="34631"/>
    <lineage>
        <taxon>Eukaryota</taxon>
        <taxon>Metazoa</taxon>
        <taxon>Ecdysozoa</taxon>
        <taxon>Arthropoda</taxon>
        <taxon>Chelicerata</taxon>
        <taxon>Arachnida</taxon>
        <taxon>Acari</taxon>
        <taxon>Parasitiformes</taxon>
        <taxon>Ixodida</taxon>
        <taxon>Ixodoidea</taxon>
        <taxon>Ixodidae</taxon>
        <taxon>Rhipicephalinae</taxon>
        <taxon>Rhipicephalus</taxon>
        <taxon>Rhipicephalus</taxon>
    </lineage>
</organism>